<dbReference type="PANTHER" id="PTHR11038:SF16">
    <property type="entry name" value="MITOCHONDRIAL IMPORT INNER MEMBRANE TRANSLOCASE SUBUNIT TIM10"/>
    <property type="match status" value="1"/>
</dbReference>
<evidence type="ECO:0000256" key="7">
    <source>
        <dbReference type="ARBA" id="ARBA00023128"/>
    </source>
</evidence>
<evidence type="ECO:0000256" key="2">
    <source>
        <dbReference type="ARBA" id="ARBA00022448"/>
    </source>
</evidence>
<organism evidence="12 13">
    <name type="scientific">Planoprotostelium fungivorum</name>
    <dbReference type="NCBI Taxonomy" id="1890364"/>
    <lineage>
        <taxon>Eukaryota</taxon>
        <taxon>Amoebozoa</taxon>
        <taxon>Evosea</taxon>
        <taxon>Variosea</taxon>
        <taxon>Cavosteliida</taxon>
        <taxon>Cavosteliaceae</taxon>
        <taxon>Planoprotostelium</taxon>
    </lineage>
</organism>
<dbReference type="GO" id="GO:0005743">
    <property type="term" value="C:mitochondrial inner membrane"/>
    <property type="evidence" value="ECO:0007669"/>
    <property type="project" value="UniProtKB-SubCell"/>
</dbReference>
<dbReference type="GO" id="GO:0045039">
    <property type="term" value="P:protein insertion into mitochondrial inner membrane"/>
    <property type="evidence" value="ECO:0007669"/>
    <property type="project" value="TreeGrafter"/>
</dbReference>
<proteinExistence type="inferred from homology"/>
<dbReference type="PANTHER" id="PTHR11038">
    <property type="entry name" value="MITOCHONDRIAL IMPORT INNER MEMBRANE TRANSLOCASE SUBUNIT TIM10"/>
    <property type="match status" value="1"/>
</dbReference>
<feature type="region of interest" description="Disordered" evidence="10">
    <location>
        <begin position="106"/>
        <end position="141"/>
    </location>
</feature>
<evidence type="ECO:0000256" key="5">
    <source>
        <dbReference type="ARBA" id="ARBA00022927"/>
    </source>
</evidence>
<feature type="domain" description="Tim10-like" evidence="11">
    <location>
        <begin position="40"/>
        <end position="87"/>
    </location>
</feature>
<dbReference type="AlphaFoldDB" id="A0A2P6NZY9"/>
<dbReference type="GO" id="GO:0046872">
    <property type="term" value="F:metal ion binding"/>
    <property type="evidence" value="ECO:0007669"/>
    <property type="project" value="UniProtKB-KW"/>
</dbReference>
<sequence length="141" mass="15871">MDQKIVFNSSIGQIDTTSDLPITDTIRQHTGWAKNTALVDNYRRMVDQCFRKCITSFGEPELSKAESSCIDRCTQKYSETAAIVDERSRETTKANEEQAALMQKQWEGLRGGVPPGASQPIPQDYFDKKDGESKERKGLGY</sequence>
<dbReference type="Gene3D" id="1.10.287.810">
    <property type="entry name" value="Mitochondrial import inner membrane translocase subunit tim13 like domains"/>
    <property type="match status" value="1"/>
</dbReference>
<evidence type="ECO:0000256" key="10">
    <source>
        <dbReference type="SAM" id="MobiDB-lite"/>
    </source>
</evidence>
<dbReference type="OrthoDB" id="274922at2759"/>
<keyword evidence="9" id="KW-0999">Mitochondrion inner membrane</keyword>
<dbReference type="SUPFAM" id="SSF144122">
    <property type="entry name" value="Tim10-like"/>
    <property type="match status" value="1"/>
</dbReference>
<evidence type="ECO:0000259" key="11">
    <source>
        <dbReference type="Pfam" id="PF02953"/>
    </source>
</evidence>
<comment type="subcellular location">
    <subcellularLocation>
        <location evidence="9">Mitochondrion inner membrane</location>
        <topology evidence="9">Peripheral membrane protein</topology>
        <orientation evidence="9">Intermembrane side</orientation>
    </subcellularLocation>
</comment>
<keyword evidence="3" id="KW-0479">Metal-binding</keyword>
<gene>
    <name evidence="12" type="ORF">PROFUN_00771</name>
</gene>
<dbReference type="InParanoid" id="A0A2P6NZY9"/>
<protein>
    <recommendedName>
        <fullName evidence="9">Mitochondrial import inner membrane translocase subunit</fullName>
    </recommendedName>
</protein>
<evidence type="ECO:0000256" key="4">
    <source>
        <dbReference type="ARBA" id="ARBA00022833"/>
    </source>
</evidence>
<dbReference type="Proteomes" id="UP000241769">
    <property type="component" value="Unassembled WGS sequence"/>
</dbReference>
<evidence type="ECO:0000256" key="3">
    <source>
        <dbReference type="ARBA" id="ARBA00022723"/>
    </source>
</evidence>
<keyword evidence="9" id="KW-0472">Membrane</keyword>
<keyword evidence="9" id="KW-0143">Chaperone</keyword>
<evidence type="ECO:0000313" key="13">
    <source>
        <dbReference type="Proteomes" id="UP000241769"/>
    </source>
</evidence>
<evidence type="ECO:0000313" key="12">
    <source>
        <dbReference type="EMBL" id="PRP89507.1"/>
    </source>
</evidence>
<evidence type="ECO:0000256" key="9">
    <source>
        <dbReference type="RuleBase" id="RU367043"/>
    </source>
</evidence>
<keyword evidence="5 9" id="KW-0653">Protein transport</keyword>
<dbReference type="STRING" id="1890364.A0A2P6NZY9"/>
<comment type="function">
    <text evidence="9">Mitochondrial intermembrane chaperone that participates in the import and insertion of some multi-pass transmembrane proteins into the mitochondrial inner membrane. Also required for the transfer of beta-barrel precursors from the TOM complex to the sorting and assembly machinery (SAM complex) of the outer membrane. Acts as a chaperone-like protein that protects the hydrophobic precursors from aggregation and guide them through the mitochondrial intermembrane space.</text>
</comment>
<keyword evidence="4" id="KW-0862">Zinc</keyword>
<comment type="similarity">
    <text evidence="1 9">Belongs to the small Tim family.</text>
</comment>
<evidence type="ECO:0000256" key="6">
    <source>
        <dbReference type="ARBA" id="ARBA00023010"/>
    </source>
</evidence>
<comment type="subunit">
    <text evidence="9">Heterohexamer.</text>
</comment>
<dbReference type="InterPro" id="IPR035427">
    <property type="entry name" value="Tim10-like_dom_sf"/>
</dbReference>
<dbReference type="Pfam" id="PF02953">
    <property type="entry name" value="zf-Tim10_DDP"/>
    <property type="match status" value="1"/>
</dbReference>
<comment type="caution">
    <text evidence="12">The sequence shown here is derived from an EMBL/GenBank/DDBJ whole genome shotgun (WGS) entry which is preliminary data.</text>
</comment>
<evidence type="ECO:0000256" key="8">
    <source>
        <dbReference type="ARBA" id="ARBA00023157"/>
    </source>
</evidence>
<reference evidence="12 13" key="1">
    <citation type="journal article" date="2018" name="Genome Biol. Evol.">
        <title>Multiple Roots of Fruiting Body Formation in Amoebozoa.</title>
        <authorList>
            <person name="Hillmann F."/>
            <person name="Forbes G."/>
            <person name="Novohradska S."/>
            <person name="Ferling I."/>
            <person name="Riege K."/>
            <person name="Groth M."/>
            <person name="Westermann M."/>
            <person name="Marz M."/>
            <person name="Spaller T."/>
            <person name="Winckler T."/>
            <person name="Schaap P."/>
            <person name="Glockner G."/>
        </authorList>
    </citation>
    <scope>NUCLEOTIDE SEQUENCE [LARGE SCALE GENOMIC DNA]</scope>
    <source>
        <strain evidence="12 13">Jena</strain>
    </source>
</reference>
<dbReference type="GO" id="GO:0015031">
    <property type="term" value="P:protein transport"/>
    <property type="evidence" value="ECO:0007669"/>
    <property type="project" value="UniProtKB-KW"/>
</dbReference>
<keyword evidence="2 9" id="KW-0813">Transport</keyword>
<feature type="compositionally biased region" description="Basic and acidic residues" evidence="10">
    <location>
        <begin position="125"/>
        <end position="141"/>
    </location>
</feature>
<keyword evidence="7 9" id="KW-0496">Mitochondrion</keyword>
<accession>A0A2P6NZY9</accession>
<keyword evidence="6 9" id="KW-0811">Translocation</keyword>
<dbReference type="EMBL" id="MDYQ01000002">
    <property type="protein sequence ID" value="PRP89507.1"/>
    <property type="molecule type" value="Genomic_DNA"/>
</dbReference>
<name>A0A2P6NZY9_9EUKA</name>
<comment type="domain">
    <text evidence="9">The twin CX3C motif contains 4 conserved Cys residues that form 2 disulfide bonds in the mitochondrial intermembrane space.</text>
</comment>
<keyword evidence="13" id="KW-1185">Reference proteome</keyword>
<evidence type="ECO:0000256" key="1">
    <source>
        <dbReference type="ARBA" id="ARBA00006720"/>
    </source>
</evidence>
<keyword evidence="8 9" id="KW-1015">Disulfide bond</keyword>
<dbReference type="InterPro" id="IPR004217">
    <property type="entry name" value="Tim10-like"/>
</dbReference>